<comment type="caution">
    <text evidence="8">The sequence shown here is derived from an EMBL/GenBank/DDBJ whole genome shotgun (WGS) entry which is preliminary data.</text>
</comment>
<dbReference type="InterPro" id="IPR014284">
    <property type="entry name" value="RNA_pol_sigma-70_dom"/>
</dbReference>
<dbReference type="SUPFAM" id="SSF88946">
    <property type="entry name" value="Sigma2 domain of RNA polymerase sigma factors"/>
    <property type="match status" value="1"/>
</dbReference>
<keyword evidence="9" id="KW-1185">Reference proteome</keyword>
<keyword evidence="4" id="KW-0238">DNA-binding</keyword>
<dbReference type="PANTHER" id="PTHR43133:SF8">
    <property type="entry name" value="RNA POLYMERASE SIGMA FACTOR HI_1459-RELATED"/>
    <property type="match status" value="1"/>
</dbReference>
<evidence type="ECO:0000313" key="9">
    <source>
        <dbReference type="Proteomes" id="UP000639859"/>
    </source>
</evidence>
<dbReference type="Gene3D" id="1.10.10.10">
    <property type="entry name" value="Winged helix-like DNA-binding domain superfamily/Winged helix DNA-binding domain"/>
    <property type="match status" value="1"/>
</dbReference>
<proteinExistence type="inferred from homology"/>
<dbReference type="CDD" id="cd06171">
    <property type="entry name" value="Sigma70_r4"/>
    <property type="match status" value="1"/>
</dbReference>
<dbReference type="InterPro" id="IPR036388">
    <property type="entry name" value="WH-like_DNA-bd_sf"/>
</dbReference>
<dbReference type="InterPro" id="IPR013249">
    <property type="entry name" value="RNA_pol_sigma70_r4_t2"/>
</dbReference>
<sequence>MTGEGDAELDLVVRAREGEDQAFAALLQRHKPALYGFVRRYVRDGDGAADVVQESFIAAWRSLYRYDDRRSFGVWLRAIALNKCRDRARRLAVRRFILGENDDGSAEALAQHDLEPDGETSLVANEQRATLQKAIDQLPAKLKESLLLTYFDDLTQKEAADVLGVTVKTIETRVYRARQRLAELLDRSAI</sequence>
<name>A0ABS0T069_9CAUL</name>
<evidence type="ECO:0000259" key="6">
    <source>
        <dbReference type="Pfam" id="PF04542"/>
    </source>
</evidence>
<dbReference type="PANTHER" id="PTHR43133">
    <property type="entry name" value="RNA POLYMERASE ECF-TYPE SIGMA FACTO"/>
    <property type="match status" value="1"/>
</dbReference>
<dbReference type="InterPro" id="IPR013324">
    <property type="entry name" value="RNA_pol_sigma_r3/r4-like"/>
</dbReference>
<keyword evidence="3" id="KW-0731">Sigma factor</keyword>
<dbReference type="Gene3D" id="1.10.1740.10">
    <property type="match status" value="1"/>
</dbReference>
<dbReference type="InterPro" id="IPR013325">
    <property type="entry name" value="RNA_pol_sigma_r2"/>
</dbReference>
<feature type="domain" description="RNA polymerase sigma-70 region 2" evidence="6">
    <location>
        <begin position="26"/>
        <end position="91"/>
    </location>
</feature>
<reference evidence="8 9" key="1">
    <citation type="submission" date="2020-11" db="EMBL/GenBank/DDBJ databases">
        <title>genome sequence of strain KACC 18849.</title>
        <authorList>
            <person name="Gao J."/>
            <person name="Zhang X."/>
        </authorList>
    </citation>
    <scope>NUCLEOTIDE SEQUENCE [LARGE SCALE GENOMIC DNA]</scope>
    <source>
        <strain evidence="8 9">KACC 18849</strain>
    </source>
</reference>
<evidence type="ECO:0000256" key="5">
    <source>
        <dbReference type="ARBA" id="ARBA00023163"/>
    </source>
</evidence>
<evidence type="ECO:0000256" key="4">
    <source>
        <dbReference type="ARBA" id="ARBA00023125"/>
    </source>
</evidence>
<gene>
    <name evidence="8" type="ORF">I4Q42_14680</name>
</gene>
<evidence type="ECO:0000256" key="1">
    <source>
        <dbReference type="ARBA" id="ARBA00010641"/>
    </source>
</evidence>
<keyword evidence="5" id="KW-0804">Transcription</keyword>
<evidence type="ECO:0000313" key="8">
    <source>
        <dbReference type="EMBL" id="MBI1684916.1"/>
    </source>
</evidence>
<dbReference type="EMBL" id="JADWOX010000009">
    <property type="protein sequence ID" value="MBI1684916.1"/>
    <property type="molecule type" value="Genomic_DNA"/>
</dbReference>
<comment type="similarity">
    <text evidence="1">Belongs to the sigma-70 factor family. ECF subfamily.</text>
</comment>
<dbReference type="Pfam" id="PF08281">
    <property type="entry name" value="Sigma70_r4_2"/>
    <property type="match status" value="1"/>
</dbReference>
<dbReference type="InterPro" id="IPR039425">
    <property type="entry name" value="RNA_pol_sigma-70-like"/>
</dbReference>
<dbReference type="Pfam" id="PF04542">
    <property type="entry name" value="Sigma70_r2"/>
    <property type="match status" value="1"/>
</dbReference>
<dbReference type="InterPro" id="IPR007627">
    <property type="entry name" value="RNA_pol_sigma70_r2"/>
</dbReference>
<evidence type="ECO:0000256" key="2">
    <source>
        <dbReference type="ARBA" id="ARBA00023015"/>
    </source>
</evidence>
<accession>A0ABS0T069</accession>
<organism evidence="8 9">
    <name type="scientific">Caulobacter hibisci</name>
    <dbReference type="NCBI Taxonomy" id="2035993"/>
    <lineage>
        <taxon>Bacteria</taxon>
        <taxon>Pseudomonadati</taxon>
        <taxon>Pseudomonadota</taxon>
        <taxon>Alphaproteobacteria</taxon>
        <taxon>Caulobacterales</taxon>
        <taxon>Caulobacteraceae</taxon>
        <taxon>Caulobacter</taxon>
    </lineage>
</organism>
<keyword evidence="2" id="KW-0805">Transcription regulation</keyword>
<protein>
    <submittedName>
        <fullName evidence="8">RNA polymerase sigma factor</fullName>
    </submittedName>
</protein>
<evidence type="ECO:0000256" key="3">
    <source>
        <dbReference type="ARBA" id="ARBA00023082"/>
    </source>
</evidence>
<dbReference type="Proteomes" id="UP000639859">
    <property type="component" value="Unassembled WGS sequence"/>
</dbReference>
<evidence type="ECO:0000259" key="7">
    <source>
        <dbReference type="Pfam" id="PF08281"/>
    </source>
</evidence>
<dbReference type="SUPFAM" id="SSF88659">
    <property type="entry name" value="Sigma3 and sigma4 domains of RNA polymerase sigma factors"/>
    <property type="match status" value="1"/>
</dbReference>
<dbReference type="NCBIfam" id="TIGR02937">
    <property type="entry name" value="sigma70-ECF"/>
    <property type="match status" value="1"/>
</dbReference>
<feature type="domain" description="RNA polymerase sigma factor 70 region 4 type 2" evidence="7">
    <location>
        <begin position="130"/>
        <end position="181"/>
    </location>
</feature>